<accession>A0A484I7J4</accession>
<proteinExistence type="predicted"/>
<dbReference type="GeneID" id="55648713"/>
<reference evidence="1 2" key="1">
    <citation type="submission" date="2019-02" db="EMBL/GenBank/DDBJ databases">
        <authorList>
            <person name="Lehtovirta-Morley E L."/>
        </authorList>
    </citation>
    <scope>NUCLEOTIDE SEQUENCE [LARGE SCALE GENOMIC DNA]</scope>
    <source>
        <strain evidence="1">NFRAN1</strain>
    </source>
</reference>
<evidence type="ECO:0000313" key="2">
    <source>
        <dbReference type="Proteomes" id="UP000294299"/>
    </source>
</evidence>
<organism evidence="1 2">
    <name type="scientific">Candidatus Nitrosocosmicus franklandianus</name>
    <dbReference type="NCBI Taxonomy" id="1798806"/>
    <lineage>
        <taxon>Archaea</taxon>
        <taxon>Nitrososphaerota</taxon>
        <taxon>Nitrososphaeria</taxon>
        <taxon>Nitrososphaerales</taxon>
        <taxon>Nitrososphaeraceae</taxon>
        <taxon>Candidatus Nitrosocosmicus</taxon>
    </lineage>
</organism>
<dbReference type="Proteomes" id="UP000294299">
    <property type="component" value="Chromosome NFRAN"/>
</dbReference>
<sequence length="46" mass="4948">MVDDSLTNLDESGIFKTANLLNAKKSSHEIPLSIDLNSNGPTAIFD</sequence>
<keyword evidence="2" id="KW-1185">Reference proteome</keyword>
<dbReference type="RefSeq" id="WP_172602036.1">
    <property type="nucleotide sequence ID" value="NZ_LR216287.1"/>
</dbReference>
<dbReference type="EMBL" id="LR216287">
    <property type="protein sequence ID" value="VFJ12720.1"/>
    <property type="molecule type" value="Genomic_DNA"/>
</dbReference>
<dbReference type="AlphaFoldDB" id="A0A484I7J4"/>
<gene>
    <name evidence="1" type="ORF">NFRAN_0399</name>
</gene>
<evidence type="ECO:0000313" key="1">
    <source>
        <dbReference type="EMBL" id="VFJ12720.1"/>
    </source>
</evidence>
<protein>
    <submittedName>
        <fullName evidence="1">Uncharacterized protein</fullName>
    </submittedName>
</protein>
<dbReference type="KEGG" id="nfn:NFRAN_0399"/>
<name>A0A484I7J4_9ARCH</name>